<sequence>MKIDQTLSDLQQLISTPGCHEMKLAESQVITDAGFKEHTIAMCPKTDIASAKEKFITALINYIEKR</sequence>
<evidence type="ECO:0000313" key="1">
    <source>
        <dbReference type="EMBL" id="KAH3749177.1"/>
    </source>
</evidence>
<proteinExistence type="predicted"/>
<reference evidence="1" key="1">
    <citation type="journal article" date="2019" name="bioRxiv">
        <title>The Genome of the Zebra Mussel, Dreissena polymorpha: A Resource for Invasive Species Research.</title>
        <authorList>
            <person name="McCartney M.A."/>
            <person name="Auch B."/>
            <person name="Kono T."/>
            <person name="Mallez S."/>
            <person name="Zhang Y."/>
            <person name="Obille A."/>
            <person name="Becker A."/>
            <person name="Abrahante J.E."/>
            <person name="Garbe J."/>
            <person name="Badalamenti J.P."/>
            <person name="Herman A."/>
            <person name="Mangelson H."/>
            <person name="Liachko I."/>
            <person name="Sullivan S."/>
            <person name="Sone E.D."/>
            <person name="Koren S."/>
            <person name="Silverstein K.A.T."/>
            <person name="Beckman K.B."/>
            <person name="Gohl D.M."/>
        </authorList>
    </citation>
    <scope>NUCLEOTIDE SEQUENCE</scope>
    <source>
        <strain evidence="1">Duluth1</strain>
        <tissue evidence="1">Whole animal</tissue>
    </source>
</reference>
<dbReference type="EMBL" id="JAIWYP010000010">
    <property type="protein sequence ID" value="KAH3749177.1"/>
    <property type="molecule type" value="Genomic_DNA"/>
</dbReference>
<protein>
    <submittedName>
        <fullName evidence="1">Uncharacterized protein</fullName>
    </submittedName>
</protein>
<reference evidence="1" key="2">
    <citation type="submission" date="2020-11" db="EMBL/GenBank/DDBJ databases">
        <authorList>
            <person name="McCartney M.A."/>
            <person name="Auch B."/>
            <person name="Kono T."/>
            <person name="Mallez S."/>
            <person name="Becker A."/>
            <person name="Gohl D.M."/>
            <person name="Silverstein K.A.T."/>
            <person name="Koren S."/>
            <person name="Bechman K.B."/>
            <person name="Herman A."/>
            <person name="Abrahante J.E."/>
            <person name="Garbe J."/>
        </authorList>
    </citation>
    <scope>NUCLEOTIDE SEQUENCE</scope>
    <source>
        <strain evidence="1">Duluth1</strain>
        <tissue evidence="1">Whole animal</tissue>
    </source>
</reference>
<gene>
    <name evidence="1" type="ORF">DPMN_183668</name>
</gene>
<dbReference type="AlphaFoldDB" id="A0A9D4DGF1"/>
<comment type="caution">
    <text evidence="1">The sequence shown here is derived from an EMBL/GenBank/DDBJ whole genome shotgun (WGS) entry which is preliminary data.</text>
</comment>
<evidence type="ECO:0000313" key="2">
    <source>
        <dbReference type="Proteomes" id="UP000828390"/>
    </source>
</evidence>
<dbReference type="Proteomes" id="UP000828390">
    <property type="component" value="Unassembled WGS sequence"/>
</dbReference>
<name>A0A9D4DGF1_DREPO</name>
<accession>A0A9D4DGF1</accession>
<keyword evidence="2" id="KW-1185">Reference proteome</keyword>
<organism evidence="1 2">
    <name type="scientific">Dreissena polymorpha</name>
    <name type="common">Zebra mussel</name>
    <name type="synonym">Mytilus polymorpha</name>
    <dbReference type="NCBI Taxonomy" id="45954"/>
    <lineage>
        <taxon>Eukaryota</taxon>
        <taxon>Metazoa</taxon>
        <taxon>Spiralia</taxon>
        <taxon>Lophotrochozoa</taxon>
        <taxon>Mollusca</taxon>
        <taxon>Bivalvia</taxon>
        <taxon>Autobranchia</taxon>
        <taxon>Heteroconchia</taxon>
        <taxon>Euheterodonta</taxon>
        <taxon>Imparidentia</taxon>
        <taxon>Neoheterodontei</taxon>
        <taxon>Myida</taxon>
        <taxon>Dreissenoidea</taxon>
        <taxon>Dreissenidae</taxon>
        <taxon>Dreissena</taxon>
    </lineage>
</organism>